<keyword evidence="15" id="KW-1185">Reference proteome</keyword>
<keyword evidence="5 10" id="KW-0255">Endonuclease</keyword>
<dbReference type="Proteomes" id="UP000268033">
    <property type="component" value="Unassembled WGS sequence"/>
</dbReference>
<dbReference type="SMART" id="SM00477">
    <property type="entry name" value="NUC"/>
    <property type="match status" value="1"/>
</dbReference>
<accession>A0A3N1P344</accession>
<feature type="domain" description="DNA/RNA non-specific endonuclease/pyrophosphatase/phosphodiesterase" evidence="13">
    <location>
        <begin position="39"/>
        <end position="238"/>
    </location>
</feature>
<dbReference type="OrthoDB" id="9811262at2"/>
<comment type="similarity">
    <text evidence="2 10">Belongs to the DNA/RNA non-specific endonuclease family.</text>
</comment>
<evidence type="ECO:0000256" key="2">
    <source>
        <dbReference type="ARBA" id="ARBA00010052"/>
    </source>
</evidence>
<feature type="signal peptide" evidence="11">
    <location>
        <begin position="1"/>
        <end position="22"/>
    </location>
</feature>
<dbReference type="GO" id="GO:0046872">
    <property type="term" value="F:metal ion binding"/>
    <property type="evidence" value="ECO:0007669"/>
    <property type="project" value="UniProtKB-KW"/>
</dbReference>
<comment type="cofactor">
    <cofactor evidence="1 10">
        <name>Mg(2+)</name>
        <dbReference type="ChEBI" id="CHEBI:18420"/>
    </cofactor>
</comment>
<evidence type="ECO:0000259" key="13">
    <source>
        <dbReference type="SMART" id="SM00892"/>
    </source>
</evidence>
<evidence type="ECO:0000313" key="15">
    <source>
        <dbReference type="Proteomes" id="UP000268033"/>
    </source>
</evidence>
<dbReference type="GO" id="GO:0003676">
    <property type="term" value="F:nucleic acid binding"/>
    <property type="evidence" value="ECO:0007669"/>
    <property type="project" value="InterPro"/>
</dbReference>
<evidence type="ECO:0000256" key="3">
    <source>
        <dbReference type="ARBA" id="ARBA00022722"/>
    </source>
</evidence>
<dbReference type="InterPro" id="IPR044929">
    <property type="entry name" value="DNA/RNA_non-sp_Endonuclease_sf"/>
</dbReference>
<dbReference type="Pfam" id="PF01223">
    <property type="entry name" value="Endonuclease_NS"/>
    <property type="match status" value="1"/>
</dbReference>
<dbReference type="RefSeq" id="WP_050658514.1">
    <property type="nucleotide sequence ID" value="NZ_JBLXAC010000007.1"/>
</dbReference>
<dbReference type="EMBL" id="RJUL01000005">
    <property type="protein sequence ID" value="ROQ25752.1"/>
    <property type="molecule type" value="Genomic_DNA"/>
</dbReference>
<organism evidence="14 15">
    <name type="scientific">Gallaecimonas pentaromativorans</name>
    <dbReference type="NCBI Taxonomy" id="584787"/>
    <lineage>
        <taxon>Bacteria</taxon>
        <taxon>Pseudomonadati</taxon>
        <taxon>Pseudomonadota</taxon>
        <taxon>Gammaproteobacteria</taxon>
        <taxon>Enterobacterales</taxon>
        <taxon>Gallaecimonadaceae</taxon>
        <taxon>Gallaecimonas</taxon>
    </lineage>
</organism>
<proteinExistence type="inferred from homology"/>
<dbReference type="InterPro" id="IPR040255">
    <property type="entry name" value="Non-specific_endonuclease"/>
</dbReference>
<dbReference type="CDD" id="cd00091">
    <property type="entry name" value="NUC"/>
    <property type="match status" value="1"/>
</dbReference>
<evidence type="ECO:0000256" key="4">
    <source>
        <dbReference type="ARBA" id="ARBA00022723"/>
    </source>
</evidence>
<keyword evidence="3 10" id="KW-0540">Nuclease</keyword>
<reference evidence="14 15" key="1">
    <citation type="submission" date="2018-11" db="EMBL/GenBank/DDBJ databases">
        <title>Genomic Encyclopedia of Type Strains, Phase IV (KMG-IV): sequencing the most valuable type-strain genomes for metagenomic binning, comparative biology and taxonomic classification.</title>
        <authorList>
            <person name="Goeker M."/>
        </authorList>
    </citation>
    <scope>NUCLEOTIDE SEQUENCE [LARGE SCALE GENOMIC DNA]</scope>
    <source>
        <strain evidence="14 15">DSM 21945</strain>
    </source>
</reference>
<dbReference type="AlphaFoldDB" id="A0A3N1P344"/>
<evidence type="ECO:0000256" key="5">
    <source>
        <dbReference type="ARBA" id="ARBA00022759"/>
    </source>
</evidence>
<dbReference type="SUPFAM" id="SSF54060">
    <property type="entry name" value="His-Me finger endonucleases"/>
    <property type="match status" value="1"/>
</dbReference>
<name>A0A3N1P344_9GAMM</name>
<dbReference type="PANTHER" id="PTHR13966:SF5">
    <property type="entry name" value="ENDONUCLEASE G, MITOCHONDRIAL"/>
    <property type="match status" value="1"/>
</dbReference>
<feature type="domain" description="ENPP1-3/EXOG-like endonuclease/phosphodiesterase" evidence="12">
    <location>
        <begin position="40"/>
        <end position="238"/>
    </location>
</feature>
<gene>
    <name evidence="14" type="ORF">EDC28_10561</name>
</gene>
<evidence type="ECO:0000256" key="6">
    <source>
        <dbReference type="ARBA" id="ARBA00022801"/>
    </source>
</evidence>
<dbReference type="InterPro" id="IPR020821">
    <property type="entry name" value="ENPP1-3/EXOG-like_nuc-like"/>
</dbReference>
<evidence type="ECO:0000256" key="8">
    <source>
        <dbReference type="PIRSR" id="PIRSR640255-1"/>
    </source>
</evidence>
<comment type="caution">
    <text evidence="14">The sequence shown here is derived from an EMBL/GenBank/DDBJ whole genome shotgun (WGS) entry which is preliminary data.</text>
</comment>
<feature type="binding site" evidence="9">
    <location>
        <position position="135"/>
    </location>
    <ligand>
        <name>Mg(2+)</name>
        <dbReference type="ChEBI" id="CHEBI:18420"/>
        <note>catalytic</note>
    </ligand>
</feature>
<feature type="active site" description="Proton acceptor" evidence="8">
    <location>
        <position position="105"/>
    </location>
</feature>
<dbReference type="PROSITE" id="PS01070">
    <property type="entry name" value="NUCLEASE_NON_SPEC"/>
    <property type="match status" value="1"/>
</dbReference>
<evidence type="ECO:0000256" key="10">
    <source>
        <dbReference type="RuleBase" id="RU366055"/>
    </source>
</evidence>
<evidence type="ECO:0000256" key="7">
    <source>
        <dbReference type="ARBA" id="ARBA00022842"/>
    </source>
</evidence>
<keyword evidence="4 9" id="KW-0479">Metal-binding</keyword>
<evidence type="ECO:0000259" key="12">
    <source>
        <dbReference type="SMART" id="SM00477"/>
    </source>
</evidence>
<dbReference type="InterPro" id="IPR018524">
    <property type="entry name" value="DNA/RNA_endonuclease_AS"/>
</dbReference>
<dbReference type="EC" id="3.1.30.-" evidence="10"/>
<dbReference type="InterPro" id="IPR001604">
    <property type="entry name" value="Endo_G_ENPP1-like_dom"/>
</dbReference>
<evidence type="ECO:0000256" key="1">
    <source>
        <dbReference type="ARBA" id="ARBA00001946"/>
    </source>
</evidence>
<evidence type="ECO:0000256" key="9">
    <source>
        <dbReference type="PIRSR" id="PIRSR640255-2"/>
    </source>
</evidence>
<evidence type="ECO:0000313" key="14">
    <source>
        <dbReference type="EMBL" id="ROQ25752.1"/>
    </source>
</evidence>
<keyword evidence="7" id="KW-0460">Magnesium</keyword>
<dbReference type="InterPro" id="IPR044925">
    <property type="entry name" value="His-Me_finger_sf"/>
</dbReference>
<protein>
    <recommendedName>
        <fullName evidence="10">Endonuclease</fullName>
        <ecNumber evidence="10">3.1.30.-</ecNumber>
    </recommendedName>
</protein>
<feature type="chain" id="PRO_5017973084" description="Endonuclease" evidence="11">
    <location>
        <begin position="23"/>
        <end position="257"/>
    </location>
</feature>
<keyword evidence="11" id="KW-0732">Signal</keyword>
<evidence type="ECO:0000256" key="11">
    <source>
        <dbReference type="SAM" id="SignalP"/>
    </source>
</evidence>
<dbReference type="SMART" id="SM00892">
    <property type="entry name" value="Endonuclease_NS"/>
    <property type="match status" value="1"/>
</dbReference>
<dbReference type="GO" id="GO:0004519">
    <property type="term" value="F:endonuclease activity"/>
    <property type="evidence" value="ECO:0007669"/>
    <property type="project" value="UniProtKB-UniRule"/>
</dbReference>
<keyword evidence="6 10" id="KW-0378">Hydrolase</keyword>
<sequence>MKKTLSSLLLIASALFSGPLLAANCVYGCPTGKSGQVIERSIYTLQNNASTKFADWAAYHVTASTIDGPTRTRTWKADPSIAASATLEPADYTDANAVLGTDRGHQVPLASFSNTSDWAMTNYLSNITPQASNLNQGPWVDLESAVRTVARSGQDVYVVTGPLYEWYFGTLPQADEAHTIPSGYFKVVITDVNGWVEASAFIMEQDMARSANFCATEVTVNEVESRTGLNIMPTLPSYKESAVEGQTGGLSAALGCK</sequence>
<dbReference type="STRING" id="584787.GCA_001247655_02818"/>
<dbReference type="PANTHER" id="PTHR13966">
    <property type="entry name" value="ENDONUCLEASE RELATED"/>
    <property type="match status" value="1"/>
</dbReference>
<dbReference type="Gene3D" id="3.40.570.10">
    <property type="entry name" value="Extracellular Endonuclease, subunit A"/>
    <property type="match status" value="1"/>
</dbReference>
<dbReference type="GO" id="GO:0016787">
    <property type="term" value="F:hydrolase activity"/>
    <property type="evidence" value="ECO:0007669"/>
    <property type="project" value="UniProtKB-KW"/>
</dbReference>